<name>A0A8H6WRQ8_9AGAR</name>
<accession>A0A8H6WRQ8</accession>
<feature type="region of interest" description="Disordered" evidence="1">
    <location>
        <begin position="171"/>
        <end position="190"/>
    </location>
</feature>
<dbReference type="Proteomes" id="UP000620124">
    <property type="component" value="Unassembled WGS sequence"/>
</dbReference>
<evidence type="ECO:0000313" key="2">
    <source>
        <dbReference type="EMBL" id="KAF7328499.1"/>
    </source>
</evidence>
<gene>
    <name evidence="2" type="ORF">MVEN_02536900</name>
</gene>
<dbReference type="AlphaFoldDB" id="A0A8H6WRQ8"/>
<proteinExistence type="predicted"/>
<evidence type="ECO:0000256" key="1">
    <source>
        <dbReference type="SAM" id="MobiDB-lite"/>
    </source>
</evidence>
<sequence length="190" mass="21190">MGGIIGPLMCQSTTEIAGSSWDASFPADLHHFHLTAGFDPERLYVAPQFGGPHFQFSREMDVLFSHAVEEEDQGLASPNEECQKGWIPVNEHLVNNVQTSPTKHSLEDMSTNSHQYSTKQAAKRASLQDDLALRRIKLDEKAQVIEMLRLGVLTKDEFLSKLAQIEASYGVETRPTPAKRPRLSNSNDVE</sequence>
<evidence type="ECO:0000313" key="3">
    <source>
        <dbReference type="Proteomes" id="UP000620124"/>
    </source>
</evidence>
<keyword evidence="3" id="KW-1185">Reference proteome</keyword>
<organism evidence="2 3">
    <name type="scientific">Mycena venus</name>
    <dbReference type="NCBI Taxonomy" id="2733690"/>
    <lineage>
        <taxon>Eukaryota</taxon>
        <taxon>Fungi</taxon>
        <taxon>Dikarya</taxon>
        <taxon>Basidiomycota</taxon>
        <taxon>Agaricomycotina</taxon>
        <taxon>Agaricomycetes</taxon>
        <taxon>Agaricomycetidae</taxon>
        <taxon>Agaricales</taxon>
        <taxon>Marasmiineae</taxon>
        <taxon>Mycenaceae</taxon>
        <taxon>Mycena</taxon>
    </lineage>
</organism>
<reference evidence="2" key="1">
    <citation type="submission" date="2020-05" db="EMBL/GenBank/DDBJ databases">
        <title>Mycena genomes resolve the evolution of fungal bioluminescence.</title>
        <authorList>
            <person name="Tsai I.J."/>
        </authorList>
    </citation>
    <scope>NUCLEOTIDE SEQUENCE</scope>
    <source>
        <strain evidence="2">CCC161011</strain>
    </source>
</reference>
<dbReference type="EMBL" id="JACAZI010000035">
    <property type="protein sequence ID" value="KAF7328499.1"/>
    <property type="molecule type" value="Genomic_DNA"/>
</dbReference>
<comment type="caution">
    <text evidence="2">The sequence shown here is derived from an EMBL/GenBank/DDBJ whole genome shotgun (WGS) entry which is preliminary data.</text>
</comment>
<dbReference type="OrthoDB" id="3063860at2759"/>
<protein>
    <submittedName>
        <fullName evidence="2">Uncharacterized protein</fullName>
    </submittedName>
</protein>